<reference evidence="2" key="1">
    <citation type="journal article" date="2023" name="Insect Mol. Biol.">
        <title>Genome sequencing provides insights into the evolution of gene families encoding plant cell wall-degrading enzymes in longhorned beetles.</title>
        <authorList>
            <person name="Shin N.R."/>
            <person name="Okamura Y."/>
            <person name="Kirsch R."/>
            <person name="Pauchet Y."/>
        </authorList>
    </citation>
    <scope>NUCLEOTIDE SEQUENCE</scope>
    <source>
        <strain evidence="2">MMC_N1</strain>
    </source>
</reference>
<feature type="region of interest" description="Disordered" evidence="1">
    <location>
        <begin position="205"/>
        <end position="270"/>
    </location>
</feature>
<evidence type="ECO:0000313" key="2">
    <source>
        <dbReference type="EMBL" id="KAJ8967645.1"/>
    </source>
</evidence>
<evidence type="ECO:0000313" key="3">
    <source>
        <dbReference type="Proteomes" id="UP001162164"/>
    </source>
</evidence>
<keyword evidence="3" id="KW-1185">Reference proteome</keyword>
<evidence type="ECO:0000256" key="1">
    <source>
        <dbReference type="SAM" id="MobiDB-lite"/>
    </source>
</evidence>
<name>A0ABQ9IW65_9CUCU</name>
<proteinExistence type="predicted"/>
<dbReference type="EMBL" id="JAPWTJ010002163">
    <property type="protein sequence ID" value="KAJ8967645.1"/>
    <property type="molecule type" value="Genomic_DNA"/>
</dbReference>
<comment type="caution">
    <text evidence="2">The sequence shown here is derived from an EMBL/GenBank/DDBJ whole genome shotgun (WGS) entry which is preliminary data.</text>
</comment>
<gene>
    <name evidence="2" type="ORF">NQ317_016536</name>
</gene>
<feature type="compositionally biased region" description="Polar residues" evidence="1">
    <location>
        <begin position="226"/>
        <end position="247"/>
    </location>
</feature>
<sequence length="270" mass="30658">MTFIGGLKNNIQYKENIIKHINYDKLREQLSDVDWSDVYNLKDVESATKAFLSIIENKITLCTKVTKIKNSKYKRKCWITNGIIKSIENRDKLFREVQLEPLNEDLKQAPFQATSLQALPRSDTNVLYILSKEFYCIEFDIGNLQGKDINNLYLLDNKDGKVSPIILEFISFLDKQEVYKNIQKLKGTGVAIANDASLDELKELELNSETSSESEEEEKGVESASNNLNSAPLVQSNPTGKNTSGKGTQKRKRSKIYYSPKTRSAKQGSK</sequence>
<accession>A0ABQ9IW65</accession>
<organism evidence="2 3">
    <name type="scientific">Molorchus minor</name>
    <dbReference type="NCBI Taxonomy" id="1323400"/>
    <lineage>
        <taxon>Eukaryota</taxon>
        <taxon>Metazoa</taxon>
        <taxon>Ecdysozoa</taxon>
        <taxon>Arthropoda</taxon>
        <taxon>Hexapoda</taxon>
        <taxon>Insecta</taxon>
        <taxon>Pterygota</taxon>
        <taxon>Neoptera</taxon>
        <taxon>Endopterygota</taxon>
        <taxon>Coleoptera</taxon>
        <taxon>Polyphaga</taxon>
        <taxon>Cucujiformia</taxon>
        <taxon>Chrysomeloidea</taxon>
        <taxon>Cerambycidae</taxon>
        <taxon>Lamiinae</taxon>
        <taxon>Monochamini</taxon>
        <taxon>Molorchus</taxon>
    </lineage>
</organism>
<feature type="compositionally biased region" description="Polar residues" evidence="1">
    <location>
        <begin position="261"/>
        <end position="270"/>
    </location>
</feature>
<dbReference type="Proteomes" id="UP001162164">
    <property type="component" value="Unassembled WGS sequence"/>
</dbReference>
<protein>
    <submittedName>
        <fullName evidence="2">Uncharacterized protein</fullName>
    </submittedName>
</protein>